<comment type="caution">
    <text evidence="1">The sequence shown here is derived from an EMBL/GenBank/DDBJ whole genome shotgun (WGS) entry which is preliminary data.</text>
</comment>
<accession>A0ACC3CTM9</accession>
<dbReference type="EMBL" id="JAWDJW010011704">
    <property type="protein sequence ID" value="KAK3044611.1"/>
    <property type="molecule type" value="Genomic_DNA"/>
</dbReference>
<proteinExistence type="predicted"/>
<feature type="non-terminal residue" evidence="1">
    <location>
        <position position="243"/>
    </location>
</feature>
<organism evidence="1 2">
    <name type="scientific">Coniosporium uncinatum</name>
    <dbReference type="NCBI Taxonomy" id="93489"/>
    <lineage>
        <taxon>Eukaryota</taxon>
        <taxon>Fungi</taxon>
        <taxon>Dikarya</taxon>
        <taxon>Ascomycota</taxon>
        <taxon>Pezizomycotina</taxon>
        <taxon>Dothideomycetes</taxon>
        <taxon>Dothideomycetes incertae sedis</taxon>
        <taxon>Coniosporium</taxon>
    </lineage>
</organism>
<protein>
    <submittedName>
        <fullName evidence="1">Uncharacterized protein</fullName>
    </submittedName>
</protein>
<evidence type="ECO:0000313" key="2">
    <source>
        <dbReference type="Proteomes" id="UP001186974"/>
    </source>
</evidence>
<reference evidence="1" key="1">
    <citation type="submission" date="2024-09" db="EMBL/GenBank/DDBJ databases">
        <title>Black Yeasts Isolated from many extreme environments.</title>
        <authorList>
            <person name="Coleine C."/>
            <person name="Stajich J.E."/>
            <person name="Selbmann L."/>
        </authorList>
    </citation>
    <scope>NUCLEOTIDE SEQUENCE</scope>
    <source>
        <strain evidence="1">CCFEE 5737</strain>
    </source>
</reference>
<sequence>LARAGFFYKPSSSSPDNVQCFVCLRQLDGWEEGDDPAVEHVTHAPDCGWAINASIGARNTNPNRVEEDPMLEKYVEARRTTFGDNWPHESKKGWRCKVNKMVDAGWCYDPSPEYDDGVTCFYCNLSLDGWEPKDNPLDEHRKRSPDCYFFALVEEHAASRKAVKGKRGRPSRASKASRLSTQSNVTTVSEASSMASIDDAAAQDGDSVLTTATSATTVSTTGKGRKGASKSKVGAKSTRKNTR</sequence>
<evidence type="ECO:0000313" key="1">
    <source>
        <dbReference type="EMBL" id="KAK3044611.1"/>
    </source>
</evidence>
<name>A0ACC3CTM9_9PEZI</name>
<feature type="non-terminal residue" evidence="1">
    <location>
        <position position="1"/>
    </location>
</feature>
<gene>
    <name evidence="1" type="ORF">LTS18_000816</name>
</gene>
<dbReference type="Proteomes" id="UP001186974">
    <property type="component" value="Unassembled WGS sequence"/>
</dbReference>
<keyword evidence="2" id="KW-1185">Reference proteome</keyword>